<evidence type="ECO:0000256" key="6">
    <source>
        <dbReference type="SAM" id="Coils"/>
    </source>
</evidence>
<sequence>MKTIKAAGKSKRAPKGMGRLYIRGKDRKEYPAGTPNVEGGAYWLAYLKPTGATDANGKPVKKKTRVSLKDADGNSITTKKEAEEAQKRIIHQYVATSKEEQLISLKAKIEEATEERVKAVEEANPPLAISEAWESYRDNPKADLTSNIDTLKGYIGYWKAFSEWLGERNPHAVYLRDVTDKDAETYSKHLRKQLARGTYNKQIRFLRSLFTVVAKDARIAENPFEGILTIDKEEERDSRRALSVEELRTILERAEGELATLLFLGTFLGLRLGDCCTLSWSECNLAKGLVFRKTNKAKKRVSVGIPAPLMELLLQTPASNRKGYIVPDFAGRYTYRNATGATTQRGSITDQVQKHLGTVCGIRLYKEGTGKTPEYLEKLKQWEQGGCKGKKPTYKRAVVEVGFHSLRHSYVSLQAATGTPQAVVQKLVGHGSPAMTEHYTHLEESTVLQAARSLDHRIIDADFEEVRTVSPWIREALGTATAHNWQDVINEVLGGA</sequence>
<evidence type="ECO:0000313" key="9">
    <source>
        <dbReference type="EMBL" id="VGO15683.1"/>
    </source>
</evidence>
<evidence type="ECO:0000256" key="1">
    <source>
        <dbReference type="ARBA" id="ARBA00008857"/>
    </source>
</evidence>
<keyword evidence="10" id="KW-1185">Reference proteome</keyword>
<dbReference type="GO" id="GO:0003677">
    <property type="term" value="F:DNA binding"/>
    <property type="evidence" value="ECO:0007669"/>
    <property type="project" value="UniProtKB-UniRule"/>
</dbReference>
<evidence type="ECO:0000259" key="7">
    <source>
        <dbReference type="PROSITE" id="PS51898"/>
    </source>
</evidence>
<feature type="coiled-coil region" evidence="6">
    <location>
        <begin position="95"/>
        <end position="122"/>
    </location>
</feature>
<protein>
    <submittedName>
        <fullName evidence="9">Defective protein IntQ</fullName>
    </submittedName>
</protein>
<keyword evidence="4" id="KW-0233">DNA recombination</keyword>
<dbReference type="InterPro" id="IPR002104">
    <property type="entry name" value="Integrase_catalytic"/>
</dbReference>
<dbReference type="SUPFAM" id="SSF56349">
    <property type="entry name" value="DNA breaking-rejoining enzymes"/>
    <property type="match status" value="1"/>
</dbReference>
<dbReference type="PROSITE" id="PS51900">
    <property type="entry name" value="CB"/>
    <property type="match status" value="1"/>
</dbReference>
<evidence type="ECO:0000256" key="5">
    <source>
        <dbReference type="PROSITE-ProRule" id="PRU01248"/>
    </source>
</evidence>
<gene>
    <name evidence="9" type="primary">intQ_1</name>
    <name evidence="9" type="ORF">PDESU_04268</name>
</gene>
<evidence type="ECO:0000256" key="4">
    <source>
        <dbReference type="ARBA" id="ARBA00023172"/>
    </source>
</evidence>
<dbReference type="Gene3D" id="1.10.150.130">
    <property type="match status" value="1"/>
</dbReference>
<dbReference type="PROSITE" id="PS51898">
    <property type="entry name" value="TYR_RECOMBINASE"/>
    <property type="match status" value="1"/>
</dbReference>
<dbReference type="Gene3D" id="1.10.443.10">
    <property type="entry name" value="Intergrase catalytic core"/>
    <property type="match status" value="1"/>
</dbReference>
<dbReference type="EMBL" id="CAAHFG010000002">
    <property type="protein sequence ID" value="VGO15683.1"/>
    <property type="molecule type" value="Genomic_DNA"/>
</dbReference>
<dbReference type="InterPro" id="IPR011010">
    <property type="entry name" value="DNA_brk_join_enz"/>
</dbReference>
<dbReference type="Proteomes" id="UP000366872">
    <property type="component" value="Unassembled WGS sequence"/>
</dbReference>
<accession>A0A6C2U700</accession>
<reference evidence="9 10" key="1">
    <citation type="submission" date="2019-04" db="EMBL/GenBank/DDBJ databases">
        <authorList>
            <person name="Van Vliet M D."/>
        </authorList>
    </citation>
    <scope>NUCLEOTIDE SEQUENCE [LARGE SCALE GENOMIC DNA]</scope>
    <source>
        <strain evidence="9 10">F1</strain>
    </source>
</reference>
<evidence type="ECO:0000259" key="8">
    <source>
        <dbReference type="PROSITE" id="PS51900"/>
    </source>
</evidence>
<feature type="domain" description="Core-binding (CB)" evidence="8">
    <location>
        <begin position="124"/>
        <end position="214"/>
    </location>
</feature>
<keyword evidence="6" id="KW-0175">Coiled coil</keyword>
<dbReference type="Pfam" id="PF00589">
    <property type="entry name" value="Phage_integrase"/>
    <property type="match status" value="1"/>
</dbReference>
<comment type="similarity">
    <text evidence="1">Belongs to the 'phage' integrase family.</text>
</comment>
<dbReference type="InterPro" id="IPR013762">
    <property type="entry name" value="Integrase-like_cat_sf"/>
</dbReference>
<keyword evidence="2" id="KW-0229">DNA integration</keyword>
<feature type="domain" description="Tyr recombinase" evidence="7">
    <location>
        <begin position="237"/>
        <end position="452"/>
    </location>
</feature>
<evidence type="ECO:0000256" key="3">
    <source>
        <dbReference type="ARBA" id="ARBA00023125"/>
    </source>
</evidence>
<dbReference type="AlphaFoldDB" id="A0A6C2U700"/>
<organism evidence="9 10">
    <name type="scientific">Pontiella desulfatans</name>
    <dbReference type="NCBI Taxonomy" id="2750659"/>
    <lineage>
        <taxon>Bacteria</taxon>
        <taxon>Pseudomonadati</taxon>
        <taxon>Kiritimatiellota</taxon>
        <taxon>Kiritimatiellia</taxon>
        <taxon>Kiritimatiellales</taxon>
        <taxon>Pontiellaceae</taxon>
        <taxon>Pontiella</taxon>
    </lineage>
</organism>
<dbReference type="InterPro" id="IPR050090">
    <property type="entry name" value="Tyrosine_recombinase_XerCD"/>
</dbReference>
<keyword evidence="3 5" id="KW-0238">DNA-binding</keyword>
<dbReference type="GO" id="GO:0015074">
    <property type="term" value="P:DNA integration"/>
    <property type="evidence" value="ECO:0007669"/>
    <property type="project" value="UniProtKB-KW"/>
</dbReference>
<dbReference type="InterPro" id="IPR010998">
    <property type="entry name" value="Integrase_recombinase_N"/>
</dbReference>
<dbReference type="PANTHER" id="PTHR30349">
    <property type="entry name" value="PHAGE INTEGRASE-RELATED"/>
    <property type="match status" value="1"/>
</dbReference>
<evidence type="ECO:0000313" key="10">
    <source>
        <dbReference type="Proteomes" id="UP000366872"/>
    </source>
</evidence>
<dbReference type="InterPro" id="IPR044068">
    <property type="entry name" value="CB"/>
</dbReference>
<proteinExistence type="inferred from homology"/>
<dbReference type="PANTHER" id="PTHR30349:SF64">
    <property type="entry name" value="PROPHAGE INTEGRASE INTD-RELATED"/>
    <property type="match status" value="1"/>
</dbReference>
<evidence type="ECO:0000256" key="2">
    <source>
        <dbReference type="ARBA" id="ARBA00022908"/>
    </source>
</evidence>
<dbReference type="GO" id="GO:0006310">
    <property type="term" value="P:DNA recombination"/>
    <property type="evidence" value="ECO:0007669"/>
    <property type="project" value="UniProtKB-KW"/>
</dbReference>
<name>A0A6C2U700_PONDE</name>
<dbReference type="RefSeq" id="WP_136081230.1">
    <property type="nucleotide sequence ID" value="NZ_CAAHFG010000002.1"/>
</dbReference>